<keyword evidence="3" id="KW-1185">Reference proteome</keyword>
<reference evidence="2 3" key="1">
    <citation type="submission" date="2020-07" db="EMBL/GenBank/DDBJ databases">
        <authorList>
            <person name="Feng X."/>
        </authorList>
    </citation>
    <scope>NUCLEOTIDE SEQUENCE [LARGE SCALE GENOMIC DNA]</scope>
    <source>
        <strain evidence="2 3">JCM14086</strain>
    </source>
</reference>
<gene>
    <name evidence="2" type="ORF">H5P30_07635</name>
</gene>
<protein>
    <submittedName>
        <fullName evidence="2">Uncharacterized protein</fullName>
    </submittedName>
</protein>
<dbReference type="Proteomes" id="UP000525652">
    <property type="component" value="Unassembled WGS sequence"/>
</dbReference>
<evidence type="ECO:0000313" key="2">
    <source>
        <dbReference type="EMBL" id="MBC2601647.1"/>
    </source>
</evidence>
<dbReference type="AlphaFoldDB" id="A0A7X1AXB4"/>
<sequence>MWSKLMAKFYFVLALASTIAFLFVGFSLIKDKMRMAWRPMVLNDFFHAIRGELNNNENYKSLDEIIAGGKDLSLETIYASNSELGLSNLETARKMKSDGFTKSQILESVEPPFKIGFLGDRWFVYENPRIFDASDGLLIQMDDGTGSWVSDGLLQSLGMTQGHR</sequence>
<organism evidence="2 3">
    <name type="scientific">Puniceicoccus vermicola</name>
    <dbReference type="NCBI Taxonomy" id="388746"/>
    <lineage>
        <taxon>Bacteria</taxon>
        <taxon>Pseudomonadati</taxon>
        <taxon>Verrucomicrobiota</taxon>
        <taxon>Opitutia</taxon>
        <taxon>Puniceicoccales</taxon>
        <taxon>Puniceicoccaceae</taxon>
        <taxon>Puniceicoccus</taxon>
    </lineage>
</organism>
<feature type="transmembrane region" description="Helical" evidence="1">
    <location>
        <begin position="6"/>
        <end position="29"/>
    </location>
</feature>
<keyword evidence="1" id="KW-1133">Transmembrane helix</keyword>
<proteinExistence type="predicted"/>
<accession>A0A7X1AXB4</accession>
<evidence type="ECO:0000313" key="3">
    <source>
        <dbReference type="Proteomes" id="UP000525652"/>
    </source>
</evidence>
<keyword evidence="1" id="KW-0472">Membrane</keyword>
<evidence type="ECO:0000256" key="1">
    <source>
        <dbReference type="SAM" id="Phobius"/>
    </source>
</evidence>
<name>A0A7X1AXB4_9BACT</name>
<dbReference type="EMBL" id="JACHVA010000063">
    <property type="protein sequence ID" value="MBC2601647.1"/>
    <property type="molecule type" value="Genomic_DNA"/>
</dbReference>
<keyword evidence="1" id="KW-0812">Transmembrane</keyword>
<comment type="caution">
    <text evidence="2">The sequence shown here is derived from an EMBL/GenBank/DDBJ whole genome shotgun (WGS) entry which is preliminary data.</text>
</comment>
<dbReference type="RefSeq" id="WP_185692371.1">
    <property type="nucleotide sequence ID" value="NZ_JACHVA010000063.1"/>
</dbReference>